<protein>
    <submittedName>
        <fullName evidence="1">Uncharacterized protein</fullName>
    </submittedName>
</protein>
<proteinExistence type="predicted"/>
<dbReference type="Proteomes" id="UP001162992">
    <property type="component" value="Chromosome 14"/>
</dbReference>
<accession>A0ACC2BQ70</accession>
<evidence type="ECO:0000313" key="2">
    <source>
        <dbReference type="Proteomes" id="UP001162992"/>
    </source>
</evidence>
<reference evidence="2" key="1">
    <citation type="journal article" date="2024" name="Proc. Natl. Acad. Sci. U.S.A.">
        <title>Extraordinary preservation of gene collinearity over three hundred million years revealed in homosporous lycophytes.</title>
        <authorList>
            <person name="Li C."/>
            <person name="Wickell D."/>
            <person name="Kuo L.Y."/>
            <person name="Chen X."/>
            <person name="Nie B."/>
            <person name="Liao X."/>
            <person name="Peng D."/>
            <person name="Ji J."/>
            <person name="Jenkins J."/>
            <person name="Williams M."/>
            <person name="Shu S."/>
            <person name="Plott C."/>
            <person name="Barry K."/>
            <person name="Rajasekar S."/>
            <person name="Grimwood J."/>
            <person name="Han X."/>
            <person name="Sun S."/>
            <person name="Hou Z."/>
            <person name="He W."/>
            <person name="Dai G."/>
            <person name="Sun C."/>
            <person name="Schmutz J."/>
            <person name="Leebens-Mack J.H."/>
            <person name="Li F.W."/>
            <person name="Wang L."/>
        </authorList>
    </citation>
    <scope>NUCLEOTIDE SEQUENCE [LARGE SCALE GENOMIC DNA]</scope>
    <source>
        <strain evidence="2">cv. PW_Plant_1</strain>
    </source>
</reference>
<dbReference type="EMBL" id="CM055105">
    <property type="protein sequence ID" value="KAJ7531876.1"/>
    <property type="molecule type" value="Genomic_DNA"/>
</dbReference>
<evidence type="ECO:0000313" key="1">
    <source>
        <dbReference type="EMBL" id="KAJ7531876.1"/>
    </source>
</evidence>
<sequence>MVTFKTSSFVESSNPLWNTMYDQQSQVPVHLAMLLTQVLSGVYYVITKVAFINGLNPIVLSLYRDLVALLVLLPAAYYSQKKNPLKLSFSVLFRLFLLGCTWIFGSQLLLFAGISFTSAEFSAAMQPCIPAFTAIIAIAFRVDKVNWCKRDGQAKVAGIVICCGGAAVMALYGSPIWEIKQDSAGLTVTSSSSFSSLLWLLGSSNSGEDVARWRLGALCLIGNCLCMAAAINIQAPLLKEFPSPISVTAYSYAMGAVLMGFAGIFLVEEKGAWNLSWDVNLLAIIYNGMIASALNFGLMAWCVKRVGPLFVASYIPVQPIIAAVLATTFLGSQIYLSSFIGTSLIFLGLFLVSWAREETLRLASLKYDVEANSLLAQKDDVVQGLQEPLMRVEQTI</sequence>
<keyword evidence="2" id="KW-1185">Reference proteome</keyword>
<name>A0ACC2BQ70_DIPCM</name>
<gene>
    <name evidence="1" type="ORF">O6H91_14G062600</name>
</gene>
<organism evidence="1 2">
    <name type="scientific">Diphasiastrum complanatum</name>
    <name type="common">Issler's clubmoss</name>
    <name type="synonym">Lycopodium complanatum</name>
    <dbReference type="NCBI Taxonomy" id="34168"/>
    <lineage>
        <taxon>Eukaryota</taxon>
        <taxon>Viridiplantae</taxon>
        <taxon>Streptophyta</taxon>
        <taxon>Embryophyta</taxon>
        <taxon>Tracheophyta</taxon>
        <taxon>Lycopodiopsida</taxon>
        <taxon>Lycopodiales</taxon>
        <taxon>Lycopodiaceae</taxon>
        <taxon>Lycopodioideae</taxon>
        <taxon>Diphasiastrum</taxon>
    </lineage>
</organism>
<comment type="caution">
    <text evidence="1">The sequence shown here is derived from an EMBL/GenBank/DDBJ whole genome shotgun (WGS) entry which is preliminary data.</text>
</comment>